<protein>
    <submittedName>
        <fullName evidence="2">DUF5989 family protein</fullName>
    </submittedName>
</protein>
<keyword evidence="1" id="KW-1133">Transmembrane helix</keyword>
<comment type="caution">
    <text evidence="2">The sequence shown here is derived from an EMBL/GenBank/DDBJ whole genome shotgun (WGS) entry which is preliminary data.</text>
</comment>
<accession>A0ABT8YBW4</accession>
<organism evidence="2 3">
    <name type="scientific">Sphingomonas natans</name>
    <dbReference type="NCBI Taxonomy" id="3063330"/>
    <lineage>
        <taxon>Bacteria</taxon>
        <taxon>Pseudomonadati</taxon>
        <taxon>Pseudomonadota</taxon>
        <taxon>Alphaproteobacteria</taxon>
        <taxon>Sphingomonadales</taxon>
        <taxon>Sphingomonadaceae</taxon>
        <taxon>Sphingomonas</taxon>
    </lineage>
</organism>
<evidence type="ECO:0000313" key="3">
    <source>
        <dbReference type="Proteomes" id="UP001169764"/>
    </source>
</evidence>
<reference evidence="2" key="1">
    <citation type="submission" date="2023-07" db="EMBL/GenBank/DDBJ databases">
        <authorList>
            <person name="Kim M."/>
        </authorList>
    </citation>
    <scope>NUCLEOTIDE SEQUENCE</scope>
    <source>
        <strain evidence="2">BIUV-7</strain>
    </source>
</reference>
<keyword evidence="1" id="KW-0472">Membrane</keyword>
<dbReference type="InterPro" id="IPR046031">
    <property type="entry name" value="DUF5989"/>
</dbReference>
<sequence length="63" mass="6795">MKKTSAVRNFASRASTIGQLIGHFSSGRRIFMLPILLLILVASLLLMLAGGLSYVAPFVYAIV</sequence>
<name>A0ABT8YBW4_9SPHN</name>
<dbReference type="Pfam" id="PF19451">
    <property type="entry name" value="DUF5989"/>
    <property type="match status" value="1"/>
</dbReference>
<evidence type="ECO:0000313" key="2">
    <source>
        <dbReference type="EMBL" id="MDO6415833.1"/>
    </source>
</evidence>
<dbReference type="RefSeq" id="WP_303544360.1">
    <property type="nucleotide sequence ID" value="NZ_JAUOTP010000007.1"/>
</dbReference>
<feature type="transmembrane region" description="Helical" evidence="1">
    <location>
        <begin position="35"/>
        <end position="62"/>
    </location>
</feature>
<dbReference type="EMBL" id="JAUOTP010000007">
    <property type="protein sequence ID" value="MDO6415833.1"/>
    <property type="molecule type" value="Genomic_DNA"/>
</dbReference>
<keyword evidence="3" id="KW-1185">Reference proteome</keyword>
<keyword evidence="1" id="KW-0812">Transmembrane</keyword>
<evidence type="ECO:0000256" key="1">
    <source>
        <dbReference type="SAM" id="Phobius"/>
    </source>
</evidence>
<dbReference type="Proteomes" id="UP001169764">
    <property type="component" value="Unassembled WGS sequence"/>
</dbReference>
<proteinExistence type="predicted"/>
<gene>
    <name evidence="2" type="ORF">Q4F19_15685</name>
</gene>